<comment type="caution">
    <text evidence="1">The sequence shown here is derived from an EMBL/GenBank/DDBJ whole genome shotgun (WGS) entry which is preliminary data.</text>
</comment>
<organism evidence="1 2">
    <name type="scientific">Sphingomonas oligophenolica</name>
    <dbReference type="NCBI Taxonomy" id="301154"/>
    <lineage>
        <taxon>Bacteria</taxon>
        <taxon>Pseudomonadati</taxon>
        <taxon>Pseudomonadota</taxon>
        <taxon>Alphaproteobacteria</taxon>
        <taxon>Sphingomonadales</taxon>
        <taxon>Sphingomonadaceae</taxon>
        <taxon>Sphingomonas</taxon>
    </lineage>
</organism>
<keyword evidence="2" id="KW-1185">Reference proteome</keyword>
<reference evidence="1 2" key="1">
    <citation type="submission" date="2024-05" db="EMBL/GenBank/DDBJ databases">
        <authorList>
            <person name="Liu Q."/>
            <person name="Xin Y.-H."/>
        </authorList>
    </citation>
    <scope>NUCLEOTIDE SEQUENCE [LARGE SCALE GENOMIC DNA]</scope>
    <source>
        <strain evidence="1 2">CGMCC 1.10181</strain>
    </source>
</reference>
<evidence type="ECO:0000313" key="2">
    <source>
        <dbReference type="Proteomes" id="UP001419910"/>
    </source>
</evidence>
<evidence type="ECO:0000313" key="1">
    <source>
        <dbReference type="EMBL" id="MEN2791860.1"/>
    </source>
</evidence>
<proteinExistence type="predicted"/>
<protein>
    <submittedName>
        <fullName evidence="1">Uncharacterized protein</fullName>
    </submittedName>
</protein>
<sequence length="111" mass="12304">MMIRTDPLLDGVRESLGIDHVLFRAEIGRETYVMADSGSLAVVRDLLPLLEATAPKAFGFDFQVIVRASGSEGGSGQLALIRRAPKSWPEAARRESQRIAEQLMSRLYEMI</sequence>
<accession>A0ABU9Y7S9</accession>
<name>A0ABU9Y7S9_9SPHN</name>
<dbReference type="Proteomes" id="UP001419910">
    <property type="component" value="Unassembled WGS sequence"/>
</dbReference>
<gene>
    <name evidence="1" type="ORF">ABC974_19670</name>
</gene>
<dbReference type="RefSeq" id="WP_343888811.1">
    <property type="nucleotide sequence ID" value="NZ_BAAAEH010000013.1"/>
</dbReference>
<dbReference type="EMBL" id="JBDIME010000021">
    <property type="protein sequence ID" value="MEN2791860.1"/>
    <property type="molecule type" value="Genomic_DNA"/>
</dbReference>